<dbReference type="PANTHER" id="PTHR24421:SF63">
    <property type="entry name" value="SENSOR HISTIDINE KINASE DESK"/>
    <property type="match status" value="1"/>
</dbReference>
<evidence type="ECO:0000313" key="7">
    <source>
        <dbReference type="Proteomes" id="UP000549616"/>
    </source>
</evidence>
<evidence type="ECO:0000259" key="5">
    <source>
        <dbReference type="SMART" id="SM00387"/>
    </source>
</evidence>
<feature type="transmembrane region" description="Helical" evidence="4">
    <location>
        <begin position="116"/>
        <end position="138"/>
    </location>
</feature>
<dbReference type="EMBL" id="JACCFK010000002">
    <property type="protein sequence ID" value="NYI93541.1"/>
    <property type="molecule type" value="Genomic_DNA"/>
</dbReference>
<dbReference type="EC" id="2.7.13.3" evidence="6"/>
<dbReference type="GO" id="GO:0000155">
    <property type="term" value="F:phosphorelay sensor kinase activity"/>
    <property type="evidence" value="ECO:0007669"/>
    <property type="project" value="InterPro"/>
</dbReference>
<feature type="transmembrane region" description="Helical" evidence="4">
    <location>
        <begin position="145"/>
        <end position="162"/>
    </location>
</feature>
<comment type="caution">
    <text evidence="6">The sequence shown here is derived from an EMBL/GenBank/DDBJ whole genome shotgun (WGS) entry which is preliminary data.</text>
</comment>
<evidence type="ECO:0000256" key="4">
    <source>
        <dbReference type="SAM" id="Phobius"/>
    </source>
</evidence>
<proteinExistence type="predicted"/>
<dbReference type="PANTHER" id="PTHR24421">
    <property type="entry name" value="NITRATE/NITRITE SENSOR PROTEIN NARX-RELATED"/>
    <property type="match status" value="1"/>
</dbReference>
<dbReference type="AlphaFoldDB" id="A0A853BFY1"/>
<gene>
    <name evidence="6" type="ORF">HNR02_006916</name>
</gene>
<sequence length="373" mass="39993">MDTDDRAGWWAGKVTGQPRPASFMRRWPVLGAVFYLPGAVPTAQHGGPLLISLLVVYGVCYLTFPFLLLPHQPRWVRLTFATAMVVVGLAVLAAGATVYILLYTTVVIALSLESGWVLLFDGLTIAGAGLLVLLHAGLSSVPGDFGTVVGVTSAMFFLGRLSQTVRRLRRANEEIAALAVGAERERLARDLHDILGHSLTTIAVKAGLARRLIESAADPERAVTEIREVEGLARSALSDVRATVSEYREVSLSAELVGARTALRAAEIEADLPSAVDNVRPELQTTFGYVLREAVTNVLRHSGASRVKVRLGRNWLEITDNGRGVEPGVAGNGLRGLEERLAQVGGTLQVRARPGEGFGLRAEVLADRPVEVS</sequence>
<keyword evidence="4" id="KW-0472">Membrane</keyword>
<name>A0A853BFY1_9PSEU</name>
<feature type="domain" description="Histidine kinase/HSP90-like ATPase" evidence="5">
    <location>
        <begin position="282"/>
        <end position="370"/>
    </location>
</feature>
<evidence type="ECO:0000256" key="3">
    <source>
        <dbReference type="ARBA" id="ARBA00023012"/>
    </source>
</evidence>
<dbReference type="RefSeq" id="WP_312861282.1">
    <property type="nucleotide sequence ID" value="NZ_JACCFK010000002.1"/>
</dbReference>
<keyword evidence="1 6" id="KW-0808">Transferase</keyword>
<keyword evidence="7" id="KW-1185">Reference proteome</keyword>
<feature type="transmembrane region" description="Helical" evidence="4">
    <location>
        <begin position="49"/>
        <end position="69"/>
    </location>
</feature>
<dbReference type="Pfam" id="PF02518">
    <property type="entry name" value="HATPase_c"/>
    <property type="match status" value="1"/>
</dbReference>
<dbReference type="Proteomes" id="UP000549616">
    <property type="component" value="Unassembled WGS sequence"/>
</dbReference>
<keyword evidence="3" id="KW-0902">Two-component regulatory system</keyword>
<dbReference type="InterPro" id="IPR003594">
    <property type="entry name" value="HATPase_dom"/>
</dbReference>
<dbReference type="Gene3D" id="1.20.5.1930">
    <property type="match status" value="1"/>
</dbReference>
<evidence type="ECO:0000313" key="6">
    <source>
        <dbReference type="EMBL" id="NYI93541.1"/>
    </source>
</evidence>
<dbReference type="InterPro" id="IPR050482">
    <property type="entry name" value="Sensor_HK_TwoCompSys"/>
</dbReference>
<evidence type="ECO:0000256" key="1">
    <source>
        <dbReference type="ARBA" id="ARBA00022679"/>
    </source>
</evidence>
<organism evidence="6 7">
    <name type="scientific">Amycolatopsis endophytica</name>
    <dbReference type="NCBI Taxonomy" id="860233"/>
    <lineage>
        <taxon>Bacteria</taxon>
        <taxon>Bacillati</taxon>
        <taxon>Actinomycetota</taxon>
        <taxon>Actinomycetes</taxon>
        <taxon>Pseudonocardiales</taxon>
        <taxon>Pseudonocardiaceae</taxon>
        <taxon>Amycolatopsis</taxon>
    </lineage>
</organism>
<evidence type="ECO:0000256" key="2">
    <source>
        <dbReference type="ARBA" id="ARBA00022777"/>
    </source>
</evidence>
<keyword evidence="2 6" id="KW-0418">Kinase</keyword>
<dbReference type="GO" id="GO:0016020">
    <property type="term" value="C:membrane"/>
    <property type="evidence" value="ECO:0007669"/>
    <property type="project" value="InterPro"/>
</dbReference>
<dbReference type="SUPFAM" id="SSF55874">
    <property type="entry name" value="ATPase domain of HSP90 chaperone/DNA topoisomerase II/histidine kinase"/>
    <property type="match status" value="1"/>
</dbReference>
<feature type="transmembrane region" description="Helical" evidence="4">
    <location>
        <begin position="81"/>
        <end position="110"/>
    </location>
</feature>
<keyword evidence="4" id="KW-0812">Transmembrane</keyword>
<protein>
    <submittedName>
        <fullName evidence="6">Two-component system sensor histidine kinase DesK</fullName>
        <ecNumber evidence="6">2.7.13.3</ecNumber>
    </submittedName>
</protein>
<keyword evidence="4" id="KW-1133">Transmembrane helix</keyword>
<dbReference type="CDD" id="cd16917">
    <property type="entry name" value="HATPase_UhpB-NarQ-NarX-like"/>
    <property type="match status" value="1"/>
</dbReference>
<accession>A0A853BFY1</accession>
<dbReference type="Gene3D" id="3.30.565.10">
    <property type="entry name" value="Histidine kinase-like ATPase, C-terminal domain"/>
    <property type="match status" value="1"/>
</dbReference>
<dbReference type="SMART" id="SM00387">
    <property type="entry name" value="HATPase_c"/>
    <property type="match status" value="1"/>
</dbReference>
<reference evidence="6 7" key="1">
    <citation type="submission" date="2020-07" db="EMBL/GenBank/DDBJ databases">
        <title>Sequencing the genomes of 1000 actinobacteria strains.</title>
        <authorList>
            <person name="Klenk H.-P."/>
        </authorList>
    </citation>
    <scope>NUCLEOTIDE SEQUENCE [LARGE SCALE GENOMIC DNA]</scope>
    <source>
        <strain evidence="6 7">DSM 104006</strain>
    </source>
</reference>
<dbReference type="InterPro" id="IPR036890">
    <property type="entry name" value="HATPase_C_sf"/>
</dbReference>
<dbReference type="Pfam" id="PF07730">
    <property type="entry name" value="HisKA_3"/>
    <property type="match status" value="1"/>
</dbReference>
<dbReference type="InterPro" id="IPR011712">
    <property type="entry name" value="Sig_transdc_His_kin_sub3_dim/P"/>
</dbReference>
<dbReference type="GO" id="GO:0046983">
    <property type="term" value="F:protein dimerization activity"/>
    <property type="evidence" value="ECO:0007669"/>
    <property type="project" value="InterPro"/>
</dbReference>